<keyword evidence="4 8" id="KW-1133">Transmembrane helix</keyword>
<evidence type="ECO:0000256" key="7">
    <source>
        <dbReference type="SAM" id="MobiDB-lite"/>
    </source>
</evidence>
<feature type="compositionally biased region" description="Low complexity" evidence="7">
    <location>
        <begin position="141"/>
        <end position="151"/>
    </location>
</feature>
<gene>
    <name evidence="10" type="ORF">CYMTET_22587</name>
</gene>
<proteinExistence type="inferred from homology"/>
<dbReference type="EMBL" id="LGRX02011463">
    <property type="protein sequence ID" value="KAK3268940.1"/>
    <property type="molecule type" value="Genomic_DNA"/>
</dbReference>
<dbReference type="FunFam" id="2.60.40.10:FF:000813">
    <property type="entry name" value="Vesicle-associated protein 1-1"/>
    <property type="match status" value="1"/>
</dbReference>
<dbReference type="InterPro" id="IPR016763">
    <property type="entry name" value="VAP"/>
</dbReference>
<keyword evidence="6" id="KW-0175">Coiled coil</keyword>
<dbReference type="PANTHER" id="PTHR10809:SF6">
    <property type="entry name" value="AT11025P-RELATED"/>
    <property type="match status" value="1"/>
</dbReference>
<dbReference type="Pfam" id="PF00635">
    <property type="entry name" value="Motile_Sperm"/>
    <property type="match status" value="1"/>
</dbReference>
<evidence type="ECO:0000256" key="4">
    <source>
        <dbReference type="ARBA" id="ARBA00022989"/>
    </source>
</evidence>
<accession>A0AAE0L245</accession>
<feature type="coiled-coil region" evidence="6">
    <location>
        <begin position="188"/>
        <end position="222"/>
    </location>
</feature>
<dbReference type="AlphaFoldDB" id="A0AAE0L245"/>
<evidence type="ECO:0000256" key="5">
    <source>
        <dbReference type="ARBA" id="ARBA00023136"/>
    </source>
</evidence>
<dbReference type="PROSITE" id="PS50202">
    <property type="entry name" value="MSP"/>
    <property type="match status" value="1"/>
</dbReference>
<protein>
    <recommendedName>
        <fullName evidence="9">MSP domain-containing protein</fullName>
    </recommendedName>
</protein>
<comment type="caution">
    <text evidence="10">The sequence shown here is derived from an EMBL/GenBank/DDBJ whole genome shotgun (WGS) entry which is preliminary data.</text>
</comment>
<keyword evidence="5 8" id="KW-0472">Membrane</keyword>
<dbReference type="GO" id="GO:0005789">
    <property type="term" value="C:endoplasmic reticulum membrane"/>
    <property type="evidence" value="ECO:0007669"/>
    <property type="project" value="InterPro"/>
</dbReference>
<keyword evidence="11" id="KW-1185">Reference proteome</keyword>
<feature type="region of interest" description="Disordered" evidence="7">
    <location>
        <begin position="127"/>
        <end position="167"/>
    </location>
</feature>
<dbReference type="GO" id="GO:0061817">
    <property type="term" value="P:endoplasmic reticulum-plasma membrane tethering"/>
    <property type="evidence" value="ECO:0007669"/>
    <property type="project" value="TreeGrafter"/>
</dbReference>
<dbReference type="SUPFAM" id="SSF49354">
    <property type="entry name" value="PapD-like"/>
    <property type="match status" value="1"/>
</dbReference>
<dbReference type="InterPro" id="IPR013783">
    <property type="entry name" value="Ig-like_fold"/>
</dbReference>
<evidence type="ECO:0000256" key="3">
    <source>
        <dbReference type="ARBA" id="ARBA00022692"/>
    </source>
</evidence>
<feature type="domain" description="MSP" evidence="9">
    <location>
        <begin position="6"/>
        <end position="130"/>
    </location>
</feature>
<keyword evidence="3 8" id="KW-0812">Transmembrane</keyword>
<evidence type="ECO:0000313" key="11">
    <source>
        <dbReference type="Proteomes" id="UP001190700"/>
    </source>
</evidence>
<evidence type="ECO:0000256" key="2">
    <source>
        <dbReference type="ARBA" id="ARBA00008932"/>
    </source>
</evidence>
<dbReference type="PANTHER" id="PTHR10809">
    <property type="entry name" value="VESICLE-ASSOCIATED MEMBRANE PROTEIN-ASSOCIATED PROTEIN"/>
    <property type="match status" value="1"/>
</dbReference>
<comment type="subcellular location">
    <subcellularLocation>
        <location evidence="1">Membrane</location>
        <topology evidence="1">Single-pass type IV membrane protein</topology>
    </subcellularLocation>
</comment>
<sequence>MANNEALTVTPSELKFRFELRKQIPTSLHLKNPTDKMLAFKVKTTSPKKYCVRPNTGLVAPGMTTEVTVIMQLQKETPTDIHQCKDKFLVQSVPASADTSEKDFNELFNKERYVNKKEGISETKLRVSYLTPGPPPSPVPENAEGEAAAAEPKSDASRAYGGNSTAAVSAGASGNELQAKLNSAIASLQVATSEKKAAELARDQLAKENKSLKTQNEMLKTVTDSKAPATSKASMIAGFTLIHILIAVIIAFCLGRFT</sequence>
<dbReference type="GO" id="GO:0005886">
    <property type="term" value="C:plasma membrane"/>
    <property type="evidence" value="ECO:0007669"/>
    <property type="project" value="TreeGrafter"/>
</dbReference>
<evidence type="ECO:0000256" key="8">
    <source>
        <dbReference type="SAM" id="Phobius"/>
    </source>
</evidence>
<dbReference type="Proteomes" id="UP001190700">
    <property type="component" value="Unassembled WGS sequence"/>
</dbReference>
<dbReference type="PIRSF" id="PIRSF019693">
    <property type="entry name" value="VAMP-associated"/>
    <property type="match status" value="1"/>
</dbReference>
<name>A0AAE0L245_9CHLO</name>
<evidence type="ECO:0000259" key="9">
    <source>
        <dbReference type="PROSITE" id="PS50202"/>
    </source>
</evidence>
<comment type="similarity">
    <text evidence="2">Belongs to the VAMP-associated protein (VAP) (TC 9.B.17) family.</text>
</comment>
<dbReference type="InterPro" id="IPR000535">
    <property type="entry name" value="MSP_dom"/>
</dbReference>
<evidence type="ECO:0000313" key="10">
    <source>
        <dbReference type="EMBL" id="KAK3268940.1"/>
    </source>
</evidence>
<dbReference type="Gene3D" id="2.60.40.10">
    <property type="entry name" value="Immunoglobulins"/>
    <property type="match status" value="1"/>
</dbReference>
<dbReference type="InterPro" id="IPR008962">
    <property type="entry name" value="PapD-like_sf"/>
</dbReference>
<reference evidence="10 11" key="1">
    <citation type="journal article" date="2015" name="Genome Biol. Evol.">
        <title>Comparative Genomics of a Bacterivorous Green Alga Reveals Evolutionary Causalities and Consequences of Phago-Mixotrophic Mode of Nutrition.</title>
        <authorList>
            <person name="Burns J.A."/>
            <person name="Paasch A."/>
            <person name="Narechania A."/>
            <person name="Kim E."/>
        </authorList>
    </citation>
    <scope>NUCLEOTIDE SEQUENCE [LARGE SCALE GENOMIC DNA]</scope>
    <source>
        <strain evidence="10 11">PLY_AMNH</strain>
    </source>
</reference>
<dbReference type="GO" id="GO:0090158">
    <property type="term" value="P:endoplasmic reticulum membrane organization"/>
    <property type="evidence" value="ECO:0007669"/>
    <property type="project" value="TreeGrafter"/>
</dbReference>
<organism evidence="10 11">
    <name type="scientific">Cymbomonas tetramitiformis</name>
    <dbReference type="NCBI Taxonomy" id="36881"/>
    <lineage>
        <taxon>Eukaryota</taxon>
        <taxon>Viridiplantae</taxon>
        <taxon>Chlorophyta</taxon>
        <taxon>Pyramimonadophyceae</taxon>
        <taxon>Pyramimonadales</taxon>
        <taxon>Pyramimonadaceae</taxon>
        <taxon>Cymbomonas</taxon>
    </lineage>
</organism>
<feature type="transmembrane region" description="Helical" evidence="8">
    <location>
        <begin position="235"/>
        <end position="255"/>
    </location>
</feature>
<evidence type="ECO:0000256" key="1">
    <source>
        <dbReference type="ARBA" id="ARBA00004211"/>
    </source>
</evidence>
<evidence type="ECO:0000256" key="6">
    <source>
        <dbReference type="SAM" id="Coils"/>
    </source>
</evidence>